<dbReference type="GO" id="GO:0005737">
    <property type="term" value="C:cytoplasm"/>
    <property type="evidence" value="ECO:0007669"/>
    <property type="project" value="TreeGrafter"/>
</dbReference>
<dbReference type="InterPro" id="IPR000277">
    <property type="entry name" value="Cys/Met-Metab_PyrdxlP-dep_enz"/>
</dbReference>
<dbReference type="RefSeq" id="WP_173083915.1">
    <property type="nucleotide sequence ID" value="NZ_BLTE01000008.1"/>
</dbReference>
<gene>
    <name evidence="5" type="primary">metC</name>
    <name evidence="5" type="ORF">NNJEOMEG_01969</name>
</gene>
<dbReference type="InterPro" id="IPR015424">
    <property type="entry name" value="PyrdxlP-dep_Trfase"/>
</dbReference>
<dbReference type="InterPro" id="IPR015421">
    <property type="entry name" value="PyrdxlP-dep_Trfase_major"/>
</dbReference>
<reference evidence="5 6" key="2">
    <citation type="submission" date="2020-05" db="EMBL/GenBank/DDBJ databases">
        <title>Draft genome sequence of Desulfovibrio sp. strainFSS-1.</title>
        <authorList>
            <person name="Shimoshige H."/>
            <person name="Kobayashi H."/>
            <person name="Maekawa T."/>
        </authorList>
    </citation>
    <scope>NUCLEOTIDE SEQUENCE [LARGE SCALE GENOMIC DNA]</scope>
    <source>
        <strain evidence="5 6">SIID29052-01</strain>
    </source>
</reference>
<dbReference type="Pfam" id="PF01053">
    <property type="entry name" value="Cys_Met_Meta_PP"/>
    <property type="match status" value="1"/>
</dbReference>
<dbReference type="AlphaFoldDB" id="A0A6V8LT44"/>
<comment type="caution">
    <text evidence="5">The sequence shown here is derived from an EMBL/GenBank/DDBJ whole genome shotgun (WGS) entry which is preliminary data.</text>
</comment>
<dbReference type="GO" id="GO:0047804">
    <property type="term" value="F:cysteine-S-conjugate beta-lyase activity"/>
    <property type="evidence" value="ECO:0007669"/>
    <property type="project" value="UniProtKB-ARBA"/>
</dbReference>
<evidence type="ECO:0000313" key="6">
    <source>
        <dbReference type="Proteomes" id="UP000494245"/>
    </source>
</evidence>
<dbReference type="Gene3D" id="3.40.640.10">
    <property type="entry name" value="Type I PLP-dependent aspartate aminotransferase-like (Major domain)"/>
    <property type="match status" value="1"/>
</dbReference>
<name>A0A6V8LT44_9BACT</name>
<protein>
    <submittedName>
        <fullName evidence="5">Cystathionine beta-lyase MetC</fullName>
        <ecNumber evidence="5">4.4.1.8</ecNumber>
    </submittedName>
</protein>
<keyword evidence="6" id="KW-1185">Reference proteome</keyword>
<dbReference type="EMBL" id="BLTE01000008">
    <property type="protein sequence ID" value="GFK94130.1"/>
    <property type="molecule type" value="Genomic_DNA"/>
</dbReference>
<dbReference type="EC" id="4.4.1.8" evidence="5"/>
<dbReference type="GO" id="GO:0019346">
    <property type="term" value="P:transsulfuration"/>
    <property type="evidence" value="ECO:0007669"/>
    <property type="project" value="InterPro"/>
</dbReference>
<evidence type="ECO:0000256" key="1">
    <source>
        <dbReference type="ARBA" id="ARBA00001933"/>
    </source>
</evidence>
<dbReference type="Proteomes" id="UP000494245">
    <property type="component" value="Unassembled WGS sequence"/>
</dbReference>
<comment type="similarity">
    <text evidence="4">Belongs to the trans-sulfuration enzymes family.</text>
</comment>
<dbReference type="SUPFAM" id="SSF53383">
    <property type="entry name" value="PLP-dependent transferases"/>
    <property type="match status" value="1"/>
</dbReference>
<evidence type="ECO:0000256" key="4">
    <source>
        <dbReference type="RuleBase" id="RU362118"/>
    </source>
</evidence>
<dbReference type="PANTHER" id="PTHR11808:SF50">
    <property type="entry name" value="CYSTATHIONINE BETA-LYASE"/>
    <property type="match status" value="1"/>
</dbReference>
<reference evidence="5 6" key="1">
    <citation type="submission" date="2020-04" db="EMBL/GenBank/DDBJ databases">
        <authorList>
            <consortium name="Desulfovibrio sp. FSS-1 genome sequencing consortium"/>
            <person name="Shimoshige H."/>
            <person name="Kobayashi H."/>
            <person name="Maekawa T."/>
        </authorList>
    </citation>
    <scope>NUCLEOTIDE SEQUENCE [LARGE SCALE GENOMIC DNA]</scope>
    <source>
        <strain evidence="5 6">SIID29052-01</strain>
    </source>
</reference>
<dbReference type="GO" id="GO:0030170">
    <property type="term" value="F:pyridoxal phosphate binding"/>
    <property type="evidence" value="ECO:0007669"/>
    <property type="project" value="InterPro"/>
</dbReference>
<organism evidence="5 6">
    <name type="scientific">Fundidesulfovibrio magnetotacticus</name>
    <dbReference type="NCBI Taxonomy" id="2730080"/>
    <lineage>
        <taxon>Bacteria</taxon>
        <taxon>Pseudomonadati</taxon>
        <taxon>Thermodesulfobacteriota</taxon>
        <taxon>Desulfovibrionia</taxon>
        <taxon>Desulfovibrionales</taxon>
        <taxon>Desulfovibrionaceae</taxon>
        <taxon>Fundidesulfovibrio</taxon>
    </lineage>
</organism>
<evidence type="ECO:0000256" key="3">
    <source>
        <dbReference type="ARBA" id="ARBA00023239"/>
    </source>
</evidence>
<accession>A0A6V8LT44</accession>
<keyword evidence="2 4" id="KW-0663">Pyridoxal phosphate</keyword>
<evidence type="ECO:0000313" key="5">
    <source>
        <dbReference type="EMBL" id="GFK94130.1"/>
    </source>
</evidence>
<sequence length="127" mass="13606">MDRQTHLVHAGLEGKGHHRAASVLVYHATTFAQDGPEHIRAYVSSRFSNPTREALEKAAAGLEGGARGLAFASGLAAISAALLLFKPGDHIVASRDVYGGAYKLLADHFARRGLHRHSPTDPETAMR</sequence>
<comment type="cofactor">
    <cofactor evidence="1 4">
        <name>pyridoxal 5'-phosphate</name>
        <dbReference type="ChEBI" id="CHEBI:597326"/>
    </cofactor>
</comment>
<evidence type="ECO:0000256" key="2">
    <source>
        <dbReference type="ARBA" id="ARBA00022898"/>
    </source>
</evidence>
<proteinExistence type="inferred from homology"/>
<dbReference type="PANTHER" id="PTHR11808">
    <property type="entry name" value="TRANS-SULFURATION ENZYME FAMILY MEMBER"/>
    <property type="match status" value="1"/>
</dbReference>
<keyword evidence="3 5" id="KW-0456">Lyase</keyword>